<feature type="transmembrane region" description="Helical" evidence="1">
    <location>
        <begin position="154"/>
        <end position="172"/>
    </location>
</feature>
<gene>
    <name evidence="3" type="ORF">OZZ16_14275</name>
</gene>
<feature type="transmembrane region" description="Helical" evidence="1">
    <location>
        <begin position="123"/>
        <end position="148"/>
    </location>
</feature>
<dbReference type="PANTHER" id="PTHR36834">
    <property type="entry name" value="MEMBRANE PROTEIN-RELATED"/>
    <property type="match status" value="1"/>
</dbReference>
<evidence type="ECO:0000313" key="4">
    <source>
        <dbReference type="Proteomes" id="UP001076974"/>
    </source>
</evidence>
<evidence type="ECO:0000259" key="2">
    <source>
        <dbReference type="Pfam" id="PF04892"/>
    </source>
</evidence>
<keyword evidence="1" id="KW-0472">Membrane</keyword>
<dbReference type="InterPro" id="IPR006976">
    <property type="entry name" value="VanZ-like"/>
</dbReference>
<evidence type="ECO:0000256" key="1">
    <source>
        <dbReference type="SAM" id="Phobius"/>
    </source>
</evidence>
<evidence type="ECO:0000313" key="3">
    <source>
        <dbReference type="EMBL" id="MCZ0691038.1"/>
    </source>
</evidence>
<feature type="transmembrane region" description="Helical" evidence="1">
    <location>
        <begin position="98"/>
        <end position="116"/>
    </location>
</feature>
<feature type="transmembrane region" description="Helical" evidence="1">
    <location>
        <begin position="19"/>
        <end position="37"/>
    </location>
</feature>
<feature type="transmembrane region" description="Helical" evidence="1">
    <location>
        <begin position="44"/>
        <end position="66"/>
    </location>
</feature>
<dbReference type="InterPro" id="IPR053150">
    <property type="entry name" value="Teicoplanin_resist-assoc"/>
</dbReference>
<keyword evidence="1" id="KW-1133">Transmembrane helix</keyword>
<proteinExistence type="predicted"/>
<protein>
    <submittedName>
        <fullName evidence="3">VanZ family protein</fullName>
    </submittedName>
</protein>
<dbReference type="PANTHER" id="PTHR36834:SF1">
    <property type="entry name" value="INTEGRAL MEMBRANE PROTEIN"/>
    <property type="match status" value="1"/>
</dbReference>
<dbReference type="Pfam" id="PF04892">
    <property type="entry name" value="VanZ"/>
    <property type="match status" value="1"/>
</dbReference>
<dbReference type="RefSeq" id="WP_268806809.1">
    <property type="nucleotide sequence ID" value="NZ_JAPRBD010000039.1"/>
</dbReference>
<sequence>MDIYQIWTTYNKQWSRYEILAFTGVLILVCTAMAVCVHRKKLNIIQAAAVLALVVFLGIVFGSTVFTRTGTIRQYELVPFWSWRDIIRYHDWTLLKENLLNCILLLPAGVLLPIIANHKVKWYQALAVGILVSAIIEVSQLIFMRGLFEWDDMIHNGLGCMIGCLFANIFGLNEKVNSTF</sequence>
<accession>A0AAJ1GF73</accession>
<dbReference type="AlphaFoldDB" id="A0AAJ1GF73"/>
<organism evidence="3 4">
    <name type="scientific">Mediterraneibacter gnavus</name>
    <name type="common">Ruminococcus gnavus</name>
    <dbReference type="NCBI Taxonomy" id="33038"/>
    <lineage>
        <taxon>Bacteria</taxon>
        <taxon>Bacillati</taxon>
        <taxon>Bacillota</taxon>
        <taxon>Clostridia</taxon>
        <taxon>Lachnospirales</taxon>
        <taxon>Lachnospiraceae</taxon>
        <taxon>Mediterraneibacter</taxon>
    </lineage>
</organism>
<keyword evidence="1" id="KW-0812">Transmembrane</keyword>
<reference evidence="3" key="1">
    <citation type="submission" date="2022-11" db="EMBL/GenBank/DDBJ databases">
        <title>Temperate bacteriophages infecting mucin-degrading bacterium Ruminococcus gnavus from the human gut.</title>
        <authorList>
            <person name="Buttimer C."/>
        </authorList>
    </citation>
    <scope>NUCLEOTIDE SEQUENCE</scope>
    <source>
        <strain evidence="3">CCUG 52279</strain>
    </source>
</reference>
<feature type="domain" description="VanZ-like" evidence="2">
    <location>
        <begin position="50"/>
        <end position="170"/>
    </location>
</feature>
<dbReference type="Proteomes" id="UP001076974">
    <property type="component" value="Unassembled WGS sequence"/>
</dbReference>
<comment type="caution">
    <text evidence="3">The sequence shown here is derived from an EMBL/GenBank/DDBJ whole genome shotgun (WGS) entry which is preliminary data.</text>
</comment>
<name>A0AAJ1GF73_MEDGN</name>
<dbReference type="EMBL" id="JAPRBD010000039">
    <property type="protein sequence ID" value="MCZ0691038.1"/>
    <property type="molecule type" value="Genomic_DNA"/>
</dbReference>